<accession>A0AA40CRG8</accession>
<evidence type="ECO:0000256" key="1">
    <source>
        <dbReference type="SAM" id="MobiDB-lite"/>
    </source>
</evidence>
<name>A0AA40CRG8_9PEZI</name>
<reference evidence="2" key="1">
    <citation type="submission" date="2023-06" db="EMBL/GenBank/DDBJ databases">
        <title>Genome-scale phylogeny and comparative genomics of the fungal order Sordariales.</title>
        <authorList>
            <consortium name="Lawrence Berkeley National Laboratory"/>
            <person name="Hensen N."/>
            <person name="Bonometti L."/>
            <person name="Westerberg I."/>
            <person name="Brannstrom I.O."/>
            <person name="Guillou S."/>
            <person name="Cros-Aarteil S."/>
            <person name="Calhoun S."/>
            <person name="Haridas S."/>
            <person name="Kuo A."/>
            <person name="Mondo S."/>
            <person name="Pangilinan J."/>
            <person name="Riley R."/>
            <person name="Labutti K."/>
            <person name="Andreopoulos B."/>
            <person name="Lipzen A."/>
            <person name="Chen C."/>
            <person name="Yanf M."/>
            <person name="Daum C."/>
            <person name="Ng V."/>
            <person name="Clum A."/>
            <person name="Steindorff A."/>
            <person name="Ohm R."/>
            <person name="Martin F."/>
            <person name="Silar P."/>
            <person name="Natvig D."/>
            <person name="Lalanne C."/>
            <person name="Gautier V."/>
            <person name="Ament-Velasquez S.L."/>
            <person name="Kruys A."/>
            <person name="Hutchinson M.I."/>
            <person name="Powell A.J."/>
            <person name="Barry K."/>
            <person name="Miller A.N."/>
            <person name="Grigoriev I.V."/>
            <person name="Debuchy R."/>
            <person name="Gladieux P."/>
            <person name="Thoren M.H."/>
            <person name="Johannesson H."/>
        </authorList>
    </citation>
    <scope>NUCLEOTIDE SEQUENCE</scope>
    <source>
        <strain evidence="2">SMH2532-1</strain>
    </source>
</reference>
<dbReference type="EMBL" id="JAULSV010000003">
    <property type="protein sequence ID" value="KAK0648696.1"/>
    <property type="molecule type" value="Genomic_DNA"/>
</dbReference>
<keyword evidence="3" id="KW-1185">Reference proteome</keyword>
<proteinExistence type="predicted"/>
<comment type="caution">
    <text evidence="2">The sequence shown here is derived from an EMBL/GenBank/DDBJ whole genome shotgun (WGS) entry which is preliminary data.</text>
</comment>
<protein>
    <submittedName>
        <fullName evidence="2">Uncharacterized protein</fullName>
    </submittedName>
</protein>
<evidence type="ECO:0000313" key="3">
    <source>
        <dbReference type="Proteomes" id="UP001174936"/>
    </source>
</evidence>
<dbReference type="Proteomes" id="UP001174936">
    <property type="component" value="Unassembled WGS sequence"/>
</dbReference>
<sequence>MTTTTTLGPSWAGALTTVSTLPCTSYMWGDDFSEPTQCRIPFFSYANFIGSTSRKYFSPGICFAGWTVGCDFPGPRDTGIPETVTRKLCVPSGFECCGPSSAVTTVACNTTAVAASIYTWQPAFEIRWAEGEVGQFQTHPMTPGLVLGVGSGSMTTSSKGVGRRAGAVAPQPDIHARRQELHSYEHKPEELPNREYIWGPALGKPEVVELMTPEPVYELETGPQGLRPPPSPGMARPT</sequence>
<evidence type="ECO:0000313" key="2">
    <source>
        <dbReference type="EMBL" id="KAK0648696.1"/>
    </source>
</evidence>
<dbReference type="AlphaFoldDB" id="A0AA40CRG8"/>
<feature type="region of interest" description="Disordered" evidence="1">
    <location>
        <begin position="218"/>
        <end position="238"/>
    </location>
</feature>
<organism evidence="2 3">
    <name type="scientific">Cercophora newfieldiana</name>
    <dbReference type="NCBI Taxonomy" id="92897"/>
    <lineage>
        <taxon>Eukaryota</taxon>
        <taxon>Fungi</taxon>
        <taxon>Dikarya</taxon>
        <taxon>Ascomycota</taxon>
        <taxon>Pezizomycotina</taxon>
        <taxon>Sordariomycetes</taxon>
        <taxon>Sordariomycetidae</taxon>
        <taxon>Sordariales</taxon>
        <taxon>Lasiosphaeriaceae</taxon>
        <taxon>Cercophora</taxon>
    </lineage>
</organism>
<gene>
    <name evidence="2" type="ORF">B0T16DRAFT_456154</name>
</gene>